<dbReference type="SUPFAM" id="SSF82693">
    <property type="entry name" value="Multidrug efflux transporter AcrB pore domain, PN1, PN2, PC1 and PC2 subdomains"/>
    <property type="match status" value="3"/>
</dbReference>
<dbReference type="PANTHER" id="PTHR32063">
    <property type="match status" value="1"/>
</dbReference>
<accession>A0ABS3JA63</accession>
<dbReference type="Proteomes" id="UP000664288">
    <property type="component" value="Unassembled WGS sequence"/>
</dbReference>
<dbReference type="RefSeq" id="WP_207352448.1">
    <property type="nucleotide sequence ID" value="NZ_JAFMPY010000026.1"/>
</dbReference>
<dbReference type="InterPro" id="IPR027463">
    <property type="entry name" value="AcrB_DN_DC_subdom"/>
</dbReference>
<dbReference type="Gene3D" id="1.20.1640.10">
    <property type="entry name" value="Multidrug efflux transporter AcrB transmembrane domain"/>
    <property type="match status" value="2"/>
</dbReference>
<gene>
    <name evidence="2" type="ORF">J1C47_19385</name>
</gene>
<dbReference type="SUPFAM" id="SSF82866">
    <property type="entry name" value="Multidrug efflux transporter AcrB transmembrane domain"/>
    <property type="match status" value="2"/>
</dbReference>
<feature type="transmembrane region" description="Helical" evidence="1">
    <location>
        <begin position="431"/>
        <end position="451"/>
    </location>
</feature>
<feature type="transmembrane region" description="Helical" evidence="1">
    <location>
        <begin position="336"/>
        <end position="353"/>
    </location>
</feature>
<feature type="transmembrane region" description="Helical" evidence="1">
    <location>
        <begin position="463"/>
        <end position="487"/>
    </location>
</feature>
<feature type="transmembrane region" description="Helical" evidence="1">
    <location>
        <begin position="857"/>
        <end position="874"/>
    </location>
</feature>
<evidence type="ECO:0000256" key="1">
    <source>
        <dbReference type="SAM" id="Phobius"/>
    </source>
</evidence>
<dbReference type="EMBL" id="JAFMPY010000026">
    <property type="protein sequence ID" value="MBO0905813.1"/>
    <property type="molecule type" value="Genomic_DNA"/>
</dbReference>
<dbReference type="PRINTS" id="PR00702">
    <property type="entry name" value="ACRIFLAVINRP"/>
</dbReference>
<feature type="transmembrane region" description="Helical" evidence="1">
    <location>
        <begin position="954"/>
        <end position="973"/>
    </location>
</feature>
<feature type="transmembrane region" description="Helical" evidence="1">
    <location>
        <begin position="360"/>
        <end position="381"/>
    </location>
</feature>
<dbReference type="InterPro" id="IPR001036">
    <property type="entry name" value="Acrflvin-R"/>
</dbReference>
<keyword evidence="3" id="KW-1185">Reference proteome</keyword>
<dbReference type="Gene3D" id="3.30.2090.10">
    <property type="entry name" value="Multidrug efflux transporter AcrB TolC docking domain, DN and DC subdomains"/>
    <property type="match status" value="2"/>
</dbReference>
<dbReference type="Gene3D" id="3.30.70.1430">
    <property type="entry name" value="Multidrug efflux transporter AcrB pore domain"/>
    <property type="match status" value="2"/>
</dbReference>
<name>A0ABS3JA63_9HYPH</name>
<feature type="transmembrane region" description="Helical" evidence="1">
    <location>
        <begin position="906"/>
        <end position="934"/>
    </location>
</feature>
<evidence type="ECO:0000313" key="3">
    <source>
        <dbReference type="Proteomes" id="UP000664288"/>
    </source>
</evidence>
<feature type="transmembrane region" description="Helical" evidence="1">
    <location>
        <begin position="985"/>
        <end position="1011"/>
    </location>
</feature>
<organism evidence="2 3">
    <name type="scientific">Jiella sonneratiae</name>
    <dbReference type="NCBI Taxonomy" id="2816856"/>
    <lineage>
        <taxon>Bacteria</taxon>
        <taxon>Pseudomonadati</taxon>
        <taxon>Pseudomonadota</taxon>
        <taxon>Alphaproteobacteria</taxon>
        <taxon>Hyphomicrobiales</taxon>
        <taxon>Aurantimonadaceae</taxon>
        <taxon>Jiella</taxon>
    </lineage>
</organism>
<dbReference type="Gene3D" id="3.30.70.1320">
    <property type="entry name" value="Multidrug efflux transporter AcrB pore domain like"/>
    <property type="match status" value="1"/>
</dbReference>
<protein>
    <submittedName>
        <fullName evidence="2">Efflux RND transporter permease subunit</fullName>
    </submittedName>
</protein>
<dbReference type="SUPFAM" id="SSF82714">
    <property type="entry name" value="Multidrug efflux transporter AcrB TolC docking domain, DN and DC subdomains"/>
    <property type="match status" value="2"/>
</dbReference>
<proteinExistence type="predicted"/>
<keyword evidence="1" id="KW-0812">Transmembrane</keyword>
<dbReference type="Pfam" id="PF00873">
    <property type="entry name" value="ACR_tran"/>
    <property type="match status" value="1"/>
</dbReference>
<reference evidence="2 3" key="1">
    <citation type="submission" date="2021-03" db="EMBL/GenBank/DDBJ databases">
        <title>Whole genome sequence of Jiella sp. MQZ13P-4.</title>
        <authorList>
            <person name="Tuo L."/>
        </authorList>
    </citation>
    <scope>NUCLEOTIDE SEQUENCE [LARGE SCALE GENOMIC DNA]</scope>
    <source>
        <strain evidence="2 3">MQZ13P-4</strain>
    </source>
</reference>
<dbReference type="PANTHER" id="PTHR32063:SF21">
    <property type="entry name" value="MULTIDRUG RESISTANCE PROTEIN MDTB"/>
    <property type="match status" value="1"/>
</dbReference>
<comment type="caution">
    <text evidence="2">The sequence shown here is derived from an EMBL/GenBank/DDBJ whole genome shotgun (WGS) entry which is preliminary data.</text>
</comment>
<keyword evidence="1" id="KW-1133">Transmembrane helix</keyword>
<keyword evidence="1" id="KW-0472">Membrane</keyword>
<sequence>MNVSALFIRRPVATILLALGVILAGVFAYRLLPVAALPEADFPTVNVSAQLAGASPDTMATSVATPLIKQFETIDGVDTITASSSLGNTSITIQFVLTRDIDAAAADVQAAIARAQRQLPDNLTTPPSYRKTNPADAPVALLALTAEGVPLTKVDDIAENVVAPALSTISGVAQAQVFGSRTYAVRVDVDPALLAGRGLSLTDVSSALASANDQTPVGTLQNAAQALTIAVPTQRTNAAAFKTLVIARPDGNVVRLEDVASVRDSVDNVNQGAWLDGKPAIVLAVQRQPGANTVDVVDAVKAKLPEIEANLPGGAGITVMNDASRPIRAAVSDVEVTLAITIALVIFVIYLFLARLSATAIPAVAVPLSLIATFGAMYLLGFSIDNISLLALTLSVGLVVDDAIVMLENIVRHVEAGMSPFEAAILGSSEVAGTIVSMSLSLVAVFLPILLMGGVVGRIFNEFGVVVTLAILASAVVSLTVTPMMAARLPGGHPSSRGIAGAFTRAFDRVTRRYDRSVGWCLRHRFVVILLFFASVAGSVWLMASMPRSFFPQEDIGMLMVSTQARQDISYDAMQELQGRAAAIVSKDPAVEHVTSSLGSGPGGSTFNTGRMFVELKPRAERPPVDATIAAMRRGLGDLPGLQSFITPSQSLRFGGRSTQSQYQLVVQSLDAGAARDWSVKLADAMRADPGHFVDVASDLQQNGLQATVDVDRQKADALGISSQAVRTAMEAGFGTYVATQIQSTGDSYDVIVEYDPAFHWDENSLAAIRVPTSAGTLVPLASFATVARTSGPVTVNQTGQLTSVTVSFNLPAGTSLGTATAAIDALKLSLGLPATVQTSYGGTAQIFQESTSNTPLLIGAAILTIYVVLGVLYESFAHPLTILSGLPAAAFGALATLQLCGFDLSIIALIGLLMLIGIVKKNAIMMIDVALALQREERQTPLAAIHEAAVRRFRPIMMTTFCALLGALPVAIGAGASSELRQPLGVAIVGGLVVSQVLTLFITPVIFVEIERMSDFVRRRGRRAAAAAAPAPAE</sequence>
<evidence type="ECO:0000313" key="2">
    <source>
        <dbReference type="EMBL" id="MBO0905813.1"/>
    </source>
</evidence>
<feature type="transmembrane region" description="Helical" evidence="1">
    <location>
        <begin position="526"/>
        <end position="544"/>
    </location>
</feature>
<dbReference type="Gene3D" id="3.30.70.1440">
    <property type="entry name" value="Multidrug efflux transporter AcrB pore domain"/>
    <property type="match status" value="1"/>
</dbReference>